<dbReference type="PANTHER" id="PTHR10859">
    <property type="entry name" value="GLYCOSYL TRANSFERASE"/>
    <property type="match status" value="1"/>
</dbReference>
<evidence type="ECO:0000313" key="10">
    <source>
        <dbReference type="EMBL" id="CUQ12272.1"/>
    </source>
</evidence>
<dbReference type="GO" id="GO:0006487">
    <property type="term" value="P:protein N-linked glycosylation"/>
    <property type="evidence" value="ECO:0007669"/>
    <property type="project" value="TreeGrafter"/>
</dbReference>
<dbReference type="RefSeq" id="WP_055300949.1">
    <property type="nucleotide sequence ID" value="NZ_CZAP01000024.1"/>
</dbReference>
<proteinExistence type="inferred from homology"/>
<dbReference type="InterPro" id="IPR018584">
    <property type="entry name" value="GT87"/>
</dbReference>
<feature type="transmembrane region" description="Helical" evidence="8">
    <location>
        <begin position="73"/>
        <end position="102"/>
    </location>
</feature>
<feature type="transmembrane region" description="Helical" evidence="8">
    <location>
        <begin position="21"/>
        <end position="39"/>
    </location>
</feature>
<evidence type="ECO:0000256" key="8">
    <source>
        <dbReference type="SAM" id="Phobius"/>
    </source>
</evidence>
<feature type="transmembrane region" description="Helical" evidence="8">
    <location>
        <begin position="162"/>
        <end position="187"/>
    </location>
</feature>
<gene>
    <name evidence="10" type="ORF">ERS852511_04409</name>
</gene>
<keyword evidence="3 10" id="KW-0808">Transferase</keyword>
<dbReference type="Pfam" id="PF00535">
    <property type="entry name" value="Glycos_transf_2"/>
    <property type="match status" value="1"/>
</dbReference>
<reference evidence="10 11" key="1">
    <citation type="submission" date="2015-09" db="EMBL/GenBank/DDBJ databases">
        <authorList>
            <consortium name="Pathogen Informatics"/>
        </authorList>
    </citation>
    <scope>NUCLEOTIDE SEQUENCE [LARGE SCALE GENOMIC DNA]</scope>
    <source>
        <strain evidence="10 11">2789STDY5834899</strain>
    </source>
</reference>
<keyword evidence="6 8" id="KW-0472">Membrane</keyword>
<protein>
    <submittedName>
        <fullName evidence="10">N-glycosyltransferase</fullName>
    </submittedName>
</protein>
<dbReference type="Proteomes" id="UP000095576">
    <property type="component" value="Unassembled WGS sequence"/>
</dbReference>
<name>A0A174TQW6_BACT4</name>
<comment type="similarity">
    <text evidence="7">Belongs to the glycosyltransferase 87 family.</text>
</comment>
<comment type="subcellular location">
    <subcellularLocation>
        <location evidence="1">Cell membrane</location>
        <topology evidence="1">Multi-pass membrane protein</topology>
    </subcellularLocation>
</comment>
<feature type="transmembrane region" description="Helical" evidence="8">
    <location>
        <begin position="136"/>
        <end position="156"/>
    </location>
</feature>
<evidence type="ECO:0000259" key="9">
    <source>
        <dbReference type="Pfam" id="PF00535"/>
    </source>
</evidence>
<feature type="transmembrane region" description="Helical" evidence="8">
    <location>
        <begin position="289"/>
        <end position="322"/>
    </location>
</feature>
<dbReference type="GO" id="GO:0005886">
    <property type="term" value="C:plasma membrane"/>
    <property type="evidence" value="ECO:0007669"/>
    <property type="project" value="UniProtKB-SubCell"/>
</dbReference>
<dbReference type="AlphaFoldDB" id="A0A174TQW6"/>
<evidence type="ECO:0000256" key="2">
    <source>
        <dbReference type="ARBA" id="ARBA00022475"/>
    </source>
</evidence>
<dbReference type="Gene3D" id="3.90.550.10">
    <property type="entry name" value="Spore Coat Polysaccharide Biosynthesis Protein SpsA, Chain A"/>
    <property type="match status" value="1"/>
</dbReference>
<keyword evidence="5 8" id="KW-1133">Transmembrane helix</keyword>
<evidence type="ECO:0000256" key="1">
    <source>
        <dbReference type="ARBA" id="ARBA00004651"/>
    </source>
</evidence>
<keyword evidence="4 8" id="KW-0812">Transmembrane</keyword>
<feature type="transmembrane region" description="Helical" evidence="8">
    <location>
        <begin position="256"/>
        <end position="277"/>
    </location>
</feature>
<evidence type="ECO:0000256" key="3">
    <source>
        <dbReference type="ARBA" id="ARBA00022679"/>
    </source>
</evidence>
<feature type="domain" description="Glycosyltransferase 2-like" evidence="9">
    <location>
        <begin position="408"/>
        <end position="568"/>
    </location>
</feature>
<dbReference type="InterPro" id="IPR001173">
    <property type="entry name" value="Glyco_trans_2-like"/>
</dbReference>
<dbReference type="PANTHER" id="PTHR10859:SF91">
    <property type="entry name" value="DOLICHYL-PHOSPHATE BETA-GLUCOSYLTRANSFERASE"/>
    <property type="match status" value="1"/>
</dbReference>
<accession>A0A174TQW6</accession>
<evidence type="ECO:0000256" key="6">
    <source>
        <dbReference type="ARBA" id="ARBA00023136"/>
    </source>
</evidence>
<evidence type="ECO:0000256" key="7">
    <source>
        <dbReference type="ARBA" id="ARBA00024033"/>
    </source>
</evidence>
<evidence type="ECO:0000313" key="11">
    <source>
        <dbReference type="Proteomes" id="UP000095576"/>
    </source>
</evidence>
<evidence type="ECO:0000256" key="5">
    <source>
        <dbReference type="ARBA" id="ARBA00022989"/>
    </source>
</evidence>
<dbReference type="Pfam" id="PF09594">
    <property type="entry name" value="GT87"/>
    <property type="match status" value="1"/>
</dbReference>
<dbReference type="GO" id="GO:0016758">
    <property type="term" value="F:hexosyltransferase activity"/>
    <property type="evidence" value="ECO:0007669"/>
    <property type="project" value="InterPro"/>
</dbReference>
<dbReference type="SUPFAM" id="SSF53448">
    <property type="entry name" value="Nucleotide-diphospho-sugar transferases"/>
    <property type="match status" value="1"/>
</dbReference>
<sequence length="636" mass="73152">MKSIKNLFAHPCFRIFQNPTFLFVAWMCTALVCCIFKLAQGRYNNYLIFSQSFWHTLTEAPLYVEYPNEYYDFYLYGIPFTALIAPFAVLPTGVGMIVWCLANNALLYYAIRKLEPEKWKFAVILWLSINDLYESVLYQQYNIGIAAMIILTFVCIEKKKEFWAALFIMVGLMTKVYGIVGLAFILFSKRRLQLLGGMLFWGVVLFFLPMLYTSPSYVLAEYKEWLDILLFKNDANTFCYHTNISLLGMVRKITHMATYSDLWLIVPGLLLFAAPFLRLNQYESRSFRLLYLSSVLLFMILFSTGTEGCGYIAAMVAVGIWFVNTPTRKKTPVLNITLLIFCIILTSLSASGIFPKYLRVNYVSPYALKALPCVLIWLKIVWEQLTQNFVTTVPVPLTQSEKESHIDVILPCYNPHEGWEQRLIEKHKELENMLSGREIRFIVVNDGSKRGFTEEAVRNLTTVLPDTIVVDNKINQGKGAAVRDGIARSDSKLALYTDYDFPYKIDSVCQVIYNLEAGYDVVVANRNHTYYSQLSTRRKLASHASRFLNFMLLGLTHTDTQGGLKGFNHKGKAFLASTRIKQFLFDTEFIYKASLDDSTFIKEVPVDLRTEVMLPDMKKGVFMNELKNLFMICWRG</sequence>
<feature type="transmembrane region" description="Helical" evidence="8">
    <location>
        <begin position="334"/>
        <end position="354"/>
    </location>
</feature>
<dbReference type="InterPro" id="IPR029044">
    <property type="entry name" value="Nucleotide-diphossugar_trans"/>
</dbReference>
<dbReference type="EMBL" id="CZAP01000024">
    <property type="protein sequence ID" value="CUQ12272.1"/>
    <property type="molecule type" value="Genomic_DNA"/>
</dbReference>
<organism evidence="10 11">
    <name type="scientific">Bacteroides thetaiotaomicron</name>
    <dbReference type="NCBI Taxonomy" id="818"/>
    <lineage>
        <taxon>Bacteria</taxon>
        <taxon>Pseudomonadati</taxon>
        <taxon>Bacteroidota</taxon>
        <taxon>Bacteroidia</taxon>
        <taxon>Bacteroidales</taxon>
        <taxon>Bacteroidaceae</taxon>
        <taxon>Bacteroides</taxon>
    </lineage>
</organism>
<evidence type="ECO:0000256" key="4">
    <source>
        <dbReference type="ARBA" id="ARBA00022692"/>
    </source>
</evidence>
<keyword evidence="2" id="KW-1003">Cell membrane</keyword>
<feature type="transmembrane region" description="Helical" evidence="8">
    <location>
        <begin position="194"/>
        <end position="212"/>
    </location>
</feature>
<feature type="transmembrane region" description="Helical" evidence="8">
    <location>
        <begin position="366"/>
        <end position="382"/>
    </location>
</feature>